<evidence type="ECO:0000313" key="1">
    <source>
        <dbReference type="EMBL" id="ABX08903.1"/>
    </source>
</evidence>
<dbReference type="OrthoDB" id="9787572at2"/>
<dbReference type="Proteomes" id="UP000000788">
    <property type="component" value="Chromosome"/>
</dbReference>
<protein>
    <submittedName>
        <fullName evidence="1">Predicted hydrolase of the HAD superfamily</fullName>
    </submittedName>
</protein>
<dbReference type="HOGENOM" id="CLU_056221_4_1_3"/>
<dbReference type="InterPro" id="IPR023214">
    <property type="entry name" value="HAD_sf"/>
</dbReference>
<accession>A9BAP1</accession>
<dbReference type="EMBL" id="CP000878">
    <property type="protein sequence ID" value="ABX08903.1"/>
    <property type="molecule type" value="Genomic_DNA"/>
</dbReference>
<dbReference type="GO" id="GO:0008962">
    <property type="term" value="F:phosphatidylglycerophosphatase activity"/>
    <property type="evidence" value="ECO:0007669"/>
    <property type="project" value="InterPro"/>
</dbReference>
<dbReference type="SUPFAM" id="SSF56784">
    <property type="entry name" value="HAD-like"/>
    <property type="match status" value="1"/>
</dbReference>
<dbReference type="eggNOG" id="COG2179">
    <property type="taxonomic scope" value="Bacteria"/>
</dbReference>
<dbReference type="Pfam" id="PF09419">
    <property type="entry name" value="PGP_phosphatase"/>
    <property type="match status" value="1"/>
</dbReference>
<dbReference type="NCBIfam" id="TIGR01662">
    <property type="entry name" value="HAD-SF-IIIA"/>
    <property type="match status" value="1"/>
</dbReference>
<dbReference type="InterPro" id="IPR006549">
    <property type="entry name" value="HAD-SF_hydro_IIIA"/>
</dbReference>
<organism evidence="1 2">
    <name type="scientific">Prochlorococcus marinus (strain MIT 9211)</name>
    <dbReference type="NCBI Taxonomy" id="93059"/>
    <lineage>
        <taxon>Bacteria</taxon>
        <taxon>Bacillati</taxon>
        <taxon>Cyanobacteriota</taxon>
        <taxon>Cyanophyceae</taxon>
        <taxon>Synechococcales</taxon>
        <taxon>Prochlorococcaceae</taxon>
        <taxon>Prochlorococcus</taxon>
    </lineage>
</organism>
<dbReference type="RefSeq" id="WP_012195524.1">
    <property type="nucleotide sequence ID" value="NC_009976.1"/>
</dbReference>
<dbReference type="KEGG" id="pmj:P9211_09721"/>
<gene>
    <name evidence="1" type="ordered locus">P9211_09721</name>
</gene>
<reference evidence="1 2" key="1">
    <citation type="journal article" date="2007" name="PLoS Genet.">
        <title>Patterns and implications of gene gain and loss in the evolution of Prochlorococcus.</title>
        <authorList>
            <person name="Kettler G.C."/>
            <person name="Martiny A.C."/>
            <person name="Huang K."/>
            <person name="Zucker J."/>
            <person name="Coleman M.L."/>
            <person name="Rodrigue S."/>
            <person name="Chen F."/>
            <person name="Lapidus A."/>
            <person name="Ferriera S."/>
            <person name="Johnson J."/>
            <person name="Steglich C."/>
            <person name="Church G.M."/>
            <person name="Richardson P."/>
            <person name="Chisholm S.W."/>
        </authorList>
    </citation>
    <scope>NUCLEOTIDE SEQUENCE [LARGE SCALE GENOMIC DNA]</scope>
    <source>
        <strain evidence="2">MIT 9211</strain>
    </source>
</reference>
<proteinExistence type="predicted"/>
<dbReference type="STRING" id="93059.P9211_09721"/>
<name>A9BAP1_PROM4</name>
<dbReference type="NCBIfam" id="TIGR01668">
    <property type="entry name" value="YqeG_hyp_ppase"/>
    <property type="match status" value="1"/>
</dbReference>
<dbReference type="InterPro" id="IPR036412">
    <property type="entry name" value="HAD-like_sf"/>
</dbReference>
<evidence type="ECO:0000313" key="2">
    <source>
        <dbReference type="Proteomes" id="UP000000788"/>
    </source>
</evidence>
<dbReference type="AlphaFoldDB" id="A9BAP1"/>
<dbReference type="InterPro" id="IPR027706">
    <property type="entry name" value="PGP_Pase"/>
</dbReference>
<sequence>MVNYWPKPNWNSEIIITRISPKEISDRDIKVLLLDVDGTLIGGKETKIDQSVIDWVDEAKKYFHLHLVSNNPSKERIKTIAQQIDIDFTYGALKPRRSSILKVIKNLEVTRRSIGIVGDRLFTDILAGNRLGIYTILVKPMGNKGEMSKDTNLQNLEMKIAKVFGKIIS</sequence>
<keyword evidence="2" id="KW-1185">Reference proteome</keyword>
<dbReference type="InterPro" id="IPR010021">
    <property type="entry name" value="PGPP1/Gep4"/>
</dbReference>
<dbReference type="Gene3D" id="3.40.50.1000">
    <property type="entry name" value="HAD superfamily/HAD-like"/>
    <property type="match status" value="1"/>
</dbReference>
<keyword evidence="1" id="KW-0378">Hydrolase</keyword>